<evidence type="ECO:0000313" key="5">
    <source>
        <dbReference type="WBParaSite" id="Pan_g12023.t1"/>
    </source>
</evidence>
<keyword evidence="2" id="KW-0472">Membrane</keyword>
<evidence type="ECO:0000313" key="4">
    <source>
        <dbReference type="Proteomes" id="UP000492821"/>
    </source>
</evidence>
<dbReference type="WBParaSite" id="Pan_g12023.t1">
    <property type="protein sequence ID" value="Pan_g12023.t1"/>
    <property type="gene ID" value="Pan_g12023"/>
</dbReference>
<feature type="region of interest" description="Disordered" evidence="1">
    <location>
        <begin position="371"/>
        <end position="390"/>
    </location>
</feature>
<dbReference type="InterPro" id="IPR013783">
    <property type="entry name" value="Ig-like_fold"/>
</dbReference>
<reference evidence="5" key="2">
    <citation type="submission" date="2020-10" db="UniProtKB">
        <authorList>
            <consortium name="WormBaseParasite"/>
        </authorList>
    </citation>
    <scope>IDENTIFICATION</scope>
</reference>
<name>A0A7E4URP2_PANRE</name>
<proteinExistence type="predicted"/>
<evidence type="ECO:0000259" key="3">
    <source>
        <dbReference type="PROSITE" id="PS50853"/>
    </source>
</evidence>
<sequence length="491" mass="54433">MPPVDIACLQNGYPPQITTFFVADVGDTYAILQWTTPPSKQRAKFMYEINYNILDDADATMTKLMLPSAQKLILLKGLEQSTNYTSNIFGTNNCANGPANTLVFETRKTVLHPAVTHVMPHEIILTLIVFFIWAMILRHFFIIYNRLSFVNPLGLGGYLTQKGAVASRSTSRASSQHTLISKESVNNQFNILENAVCHWRSETLLSGFSRRLSENSAPTQTAENGLAARVQRYSQIENSTQQKSSASLYNNARSSYSSGPIIMLTTAPGQPTEPPGYDDANFEISQIPKNSARSYYSEGAEPNGHSSTAPAFSPLLNCAGSSIESNETDDEISKTPTPSPIQNGHGKNPSEITRKISEVLLGKATTDIRRYSLASDGERERREKEERPPSIKRRKTIFSNFNTLRMSLRQSRAKPRKCKMESVKEEREITPGSIDTKEAETQTPKSKESTALLHSTYIGSTDNNYDQSEASYITAKEVILRVGGSSDDETD</sequence>
<organism evidence="4 5">
    <name type="scientific">Panagrellus redivivus</name>
    <name type="common">Microworm</name>
    <dbReference type="NCBI Taxonomy" id="6233"/>
    <lineage>
        <taxon>Eukaryota</taxon>
        <taxon>Metazoa</taxon>
        <taxon>Ecdysozoa</taxon>
        <taxon>Nematoda</taxon>
        <taxon>Chromadorea</taxon>
        <taxon>Rhabditida</taxon>
        <taxon>Tylenchina</taxon>
        <taxon>Panagrolaimomorpha</taxon>
        <taxon>Panagrolaimoidea</taxon>
        <taxon>Panagrolaimidae</taxon>
        <taxon>Panagrellus</taxon>
    </lineage>
</organism>
<dbReference type="Gene3D" id="2.60.40.10">
    <property type="entry name" value="Immunoglobulins"/>
    <property type="match status" value="1"/>
</dbReference>
<feature type="domain" description="Fibronectin type-III" evidence="3">
    <location>
        <begin position="14"/>
        <end position="112"/>
    </location>
</feature>
<evidence type="ECO:0000256" key="1">
    <source>
        <dbReference type="SAM" id="MobiDB-lite"/>
    </source>
</evidence>
<feature type="compositionally biased region" description="Basic and acidic residues" evidence="1">
    <location>
        <begin position="371"/>
        <end position="389"/>
    </location>
</feature>
<feature type="region of interest" description="Disordered" evidence="1">
    <location>
        <begin position="411"/>
        <end position="449"/>
    </location>
</feature>
<dbReference type="SUPFAM" id="SSF49265">
    <property type="entry name" value="Fibronectin type III"/>
    <property type="match status" value="1"/>
</dbReference>
<keyword evidence="2" id="KW-0812">Transmembrane</keyword>
<dbReference type="AlphaFoldDB" id="A0A7E4URP2"/>
<keyword evidence="2" id="KW-1133">Transmembrane helix</keyword>
<evidence type="ECO:0000256" key="2">
    <source>
        <dbReference type="SAM" id="Phobius"/>
    </source>
</evidence>
<feature type="compositionally biased region" description="Polar residues" evidence="1">
    <location>
        <begin position="283"/>
        <end position="294"/>
    </location>
</feature>
<protein>
    <submittedName>
        <fullName evidence="5">Fibronectin type-III domain-containing protein</fullName>
    </submittedName>
</protein>
<feature type="transmembrane region" description="Helical" evidence="2">
    <location>
        <begin position="123"/>
        <end position="144"/>
    </location>
</feature>
<dbReference type="InterPro" id="IPR036116">
    <property type="entry name" value="FN3_sf"/>
</dbReference>
<dbReference type="PROSITE" id="PS50853">
    <property type="entry name" value="FN3"/>
    <property type="match status" value="1"/>
</dbReference>
<feature type="region of interest" description="Disordered" evidence="1">
    <location>
        <begin position="260"/>
        <end position="351"/>
    </location>
</feature>
<dbReference type="Proteomes" id="UP000492821">
    <property type="component" value="Unassembled WGS sequence"/>
</dbReference>
<keyword evidence="4" id="KW-1185">Reference proteome</keyword>
<feature type="compositionally biased region" description="Basic and acidic residues" evidence="1">
    <location>
        <begin position="418"/>
        <end position="448"/>
    </location>
</feature>
<accession>A0A7E4URP2</accession>
<dbReference type="CDD" id="cd00063">
    <property type="entry name" value="FN3"/>
    <property type="match status" value="1"/>
</dbReference>
<dbReference type="InterPro" id="IPR003961">
    <property type="entry name" value="FN3_dom"/>
</dbReference>
<reference evidence="4" key="1">
    <citation type="journal article" date="2013" name="Genetics">
        <title>The draft genome and transcriptome of Panagrellus redivivus are shaped by the harsh demands of a free-living lifestyle.</title>
        <authorList>
            <person name="Srinivasan J."/>
            <person name="Dillman A.R."/>
            <person name="Macchietto M.G."/>
            <person name="Heikkinen L."/>
            <person name="Lakso M."/>
            <person name="Fracchia K.M."/>
            <person name="Antoshechkin I."/>
            <person name="Mortazavi A."/>
            <person name="Wong G."/>
            <person name="Sternberg P.W."/>
        </authorList>
    </citation>
    <scope>NUCLEOTIDE SEQUENCE [LARGE SCALE GENOMIC DNA]</scope>
    <source>
        <strain evidence="4">MT8872</strain>
    </source>
</reference>